<evidence type="ECO:0000313" key="1">
    <source>
        <dbReference type="EMBL" id="QQN88881.1"/>
    </source>
</evidence>
<dbReference type="AlphaFoldDB" id="A0A7T7WJH5"/>
<organism evidence="1 2">
    <name type="scientific">Acinetobacter variabilis</name>
    <dbReference type="NCBI Taxonomy" id="70346"/>
    <lineage>
        <taxon>Bacteria</taxon>
        <taxon>Pseudomonadati</taxon>
        <taxon>Pseudomonadota</taxon>
        <taxon>Gammaproteobacteria</taxon>
        <taxon>Moraxellales</taxon>
        <taxon>Moraxellaceae</taxon>
        <taxon>Acinetobacter</taxon>
    </lineage>
</organism>
<proteinExistence type="predicted"/>
<name>A0A7T7WJH5_9GAMM</name>
<gene>
    <name evidence="1" type="ORF">IAQ69_04155</name>
</gene>
<dbReference type="RefSeq" id="WP_200230051.1">
    <property type="nucleotide sequence ID" value="NZ_CP060811.1"/>
</dbReference>
<protein>
    <submittedName>
        <fullName evidence="1">Response regulator transcription factor</fullName>
    </submittedName>
</protein>
<accession>A0A7T7WJH5</accession>
<reference evidence="1 2" key="1">
    <citation type="submission" date="2020-08" db="EMBL/GenBank/DDBJ databases">
        <title>Emergence of ISAba1-mediated novel tet(X) in Acinetobacter variabilis from a chicken farm.</title>
        <authorList>
            <person name="Peng K."/>
            <person name="Li R."/>
        </authorList>
    </citation>
    <scope>NUCLEOTIDE SEQUENCE [LARGE SCALE GENOMIC DNA]</scope>
    <source>
        <strain evidence="1 2">XM9F202-2</strain>
    </source>
</reference>
<evidence type="ECO:0000313" key="2">
    <source>
        <dbReference type="Proteomes" id="UP000596079"/>
    </source>
</evidence>
<dbReference type="Gene3D" id="3.40.50.2300">
    <property type="match status" value="1"/>
</dbReference>
<dbReference type="EMBL" id="CP060811">
    <property type="protein sequence ID" value="QQN88881.1"/>
    <property type="molecule type" value="Genomic_DNA"/>
</dbReference>
<dbReference type="Proteomes" id="UP000596079">
    <property type="component" value="Chromosome"/>
</dbReference>
<sequence length="198" mass="22575">MASFLPAPVLLVQPYPPPLSSNLDLVLLQLGYQPDMLSYTDHLSAQSHIEQYLPNLVLYEIHEKVQLKNFNVIQARIQIPHLIVVLADDSAEMINLFLSSGVDRYLIASHPVSKVVAGLKIILRGGADLHPELARYLVSQETKIHLLNQTEVQMLKYFSQDLTLAEIQNRLSLHDYQIYAAIRRIYQKLVKPFIHSQN</sequence>